<proteinExistence type="predicted"/>
<sequence>MESINPRNPLAEIFGFPIHNDTETARTNRDNKFCPFHNGTPKCTKDDKLHPLGVCSMYHKGEPVITCPVRFRENWTMIADAAKFFFGSTSSYLSLSEVRLFDKNGRKAGNIDYVLILHDDRGRIIDFASLEVQAVYISGTIRGAFETFMEDQNPDFEWRGVNYPRPDYLSSSNKRLIPQMLTKGGIFRQWGKKQAVAVQTRFFDTLPNLVEVDPAEADLAWLLYDLLPEESTQLYKLTLNRTVYTKYDTSLFKFTSPEAGDMAEFMVGLQKTVDAKLNGRPSATLDFEGFSEAKDDFT</sequence>
<dbReference type="InterPro" id="IPR022009">
    <property type="entry name" value="Resctriction_endonuc_II_NotI"/>
</dbReference>
<dbReference type="EMBL" id="JACOAF010000030">
    <property type="protein sequence ID" value="MBC3540680.1"/>
    <property type="molecule type" value="Genomic_DNA"/>
</dbReference>
<dbReference type="RefSeq" id="WP_186638734.1">
    <property type="nucleotide sequence ID" value="NZ_JACOAF010000030.1"/>
</dbReference>
<evidence type="ECO:0000259" key="1">
    <source>
        <dbReference type="Pfam" id="PF12183"/>
    </source>
</evidence>
<evidence type="ECO:0000313" key="2">
    <source>
        <dbReference type="EMBL" id="MBC3540680.1"/>
    </source>
</evidence>
<comment type="caution">
    <text evidence="2">The sequence shown here is derived from an EMBL/GenBank/DDBJ whole genome shotgun (WGS) entry which is preliminary data.</text>
</comment>
<organism evidence="2 3">
    <name type="scientific">Rufibacter sediminis</name>
    <dbReference type="NCBI Taxonomy" id="2762756"/>
    <lineage>
        <taxon>Bacteria</taxon>
        <taxon>Pseudomonadati</taxon>
        <taxon>Bacteroidota</taxon>
        <taxon>Cytophagia</taxon>
        <taxon>Cytophagales</taxon>
        <taxon>Hymenobacteraceae</taxon>
        <taxon>Rufibacter</taxon>
    </lineage>
</organism>
<accession>A0ABR6VU05</accession>
<feature type="domain" description="Restriction endonuclease type II NotI" evidence="1">
    <location>
        <begin position="25"/>
        <end position="237"/>
    </location>
</feature>
<evidence type="ECO:0000313" key="3">
    <source>
        <dbReference type="Proteomes" id="UP000659698"/>
    </source>
</evidence>
<protein>
    <recommendedName>
        <fullName evidence="1">Restriction endonuclease type II NotI domain-containing protein</fullName>
    </recommendedName>
</protein>
<gene>
    <name evidence="2" type="ORF">H7U12_13380</name>
</gene>
<dbReference type="Pfam" id="PF12183">
    <property type="entry name" value="NotI"/>
    <property type="match status" value="1"/>
</dbReference>
<name>A0ABR6VU05_9BACT</name>
<reference evidence="2 3" key="1">
    <citation type="journal article" date="2019" name="Int. J. Syst. Evol. Microbiol.">
        <title>Rufibacter sediminis sp. nov., isolated from freshwater lake sediment.</title>
        <authorList>
            <person name="Qu J.H."/>
            <person name="Zhang L.J."/>
            <person name="Fu Y.H."/>
            <person name="Li H.F."/>
        </authorList>
    </citation>
    <scope>NUCLEOTIDE SEQUENCE [LARGE SCALE GENOMIC DNA]</scope>
    <source>
        <strain evidence="2 3">H-1</strain>
    </source>
</reference>
<dbReference type="Proteomes" id="UP000659698">
    <property type="component" value="Unassembled WGS sequence"/>
</dbReference>
<keyword evidence="3" id="KW-1185">Reference proteome</keyword>